<evidence type="ECO:0000313" key="2">
    <source>
        <dbReference type="EMBL" id="AIE96116.1"/>
    </source>
</evidence>
<dbReference type="SUPFAM" id="SSF48179">
    <property type="entry name" value="6-phosphogluconate dehydrogenase C-terminal domain-like"/>
    <property type="match status" value="1"/>
</dbReference>
<dbReference type="PANTHER" id="PTHR43580">
    <property type="entry name" value="OXIDOREDUCTASE GLYR1-RELATED"/>
    <property type="match status" value="1"/>
</dbReference>
<dbReference type="InterPro" id="IPR013328">
    <property type="entry name" value="6PGD_dom2"/>
</dbReference>
<keyword evidence="2" id="KW-0560">Oxidoreductase</keyword>
<dbReference type="InterPro" id="IPR008927">
    <property type="entry name" value="6-PGluconate_DH-like_C_sf"/>
</dbReference>
<reference evidence="2" key="1">
    <citation type="journal article" date="2014" name="Genome Biol. Evol.">
        <title>Pangenome evidence for extensive interdomain horizontal transfer affecting lineage core and shell genes in uncultured planktonic thaumarchaeota and euryarchaeota.</title>
        <authorList>
            <person name="Deschamps P."/>
            <person name="Zivanovic Y."/>
            <person name="Moreira D."/>
            <person name="Rodriguez-Valera F."/>
            <person name="Lopez-Garcia P."/>
        </authorList>
    </citation>
    <scope>NUCLEOTIDE SEQUENCE</scope>
</reference>
<feature type="domain" description="3-hydroxyisobutyrate dehydrogenase-like NAD-binding" evidence="1">
    <location>
        <begin position="5"/>
        <end position="124"/>
    </location>
</feature>
<proteinExistence type="predicted"/>
<dbReference type="GO" id="GO:0008442">
    <property type="term" value="F:3-hydroxyisobutyrate dehydrogenase activity"/>
    <property type="evidence" value="ECO:0007669"/>
    <property type="project" value="UniProtKB-EC"/>
</dbReference>
<dbReference type="PANTHER" id="PTHR43580:SF2">
    <property type="entry name" value="CYTOKINE-LIKE NUCLEAR FACTOR N-PAC"/>
    <property type="match status" value="1"/>
</dbReference>
<organism evidence="2">
    <name type="scientific">uncultured marine thaumarchaeote AD1000_72_F04</name>
    <dbReference type="NCBI Taxonomy" id="1455938"/>
    <lineage>
        <taxon>Archaea</taxon>
        <taxon>Nitrososphaerota</taxon>
        <taxon>environmental samples</taxon>
    </lineage>
</organism>
<dbReference type="AlphaFoldDB" id="A0A075G2X7"/>
<name>A0A075G2X7_9ARCH</name>
<dbReference type="EC" id="1.1.1.31" evidence="2"/>
<dbReference type="EMBL" id="KF900469">
    <property type="protein sequence ID" value="AIE96116.1"/>
    <property type="molecule type" value="Genomic_DNA"/>
</dbReference>
<dbReference type="InterPro" id="IPR029154">
    <property type="entry name" value="HIBADH-like_NADP-bd"/>
</dbReference>
<gene>
    <name evidence="2" type="primary">mmsB</name>
</gene>
<dbReference type="Gene3D" id="1.10.1040.10">
    <property type="entry name" value="N-(1-d-carboxylethyl)-l-norvaline Dehydrogenase, domain 2"/>
    <property type="match status" value="1"/>
</dbReference>
<dbReference type="GO" id="GO:0051287">
    <property type="term" value="F:NAD binding"/>
    <property type="evidence" value="ECO:0007669"/>
    <property type="project" value="InterPro"/>
</dbReference>
<accession>A0A075G2X7</accession>
<sequence>MGDAGTAHSIKLAMNLQIAMLALSLSEGITLTRKAGFDPEIFLKILNSTYFKTGMSEGKAHKMIQDNFDPTFTLKNLKKDLDTINDAAKSFGANLPMAERADEVYQNAIEAGFSDIDYTGVLAYLKKINS</sequence>
<dbReference type="Pfam" id="PF14833">
    <property type="entry name" value="NAD_binding_11"/>
    <property type="match status" value="1"/>
</dbReference>
<dbReference type="InterPro" id="IPR051265">
    <property type="entry name" value="HIBADH-related_NP60_sf"/>
</dbReference>
<evidence type="ECO:0000259" key="1">
    <source>
        <dbReference type="Pfam" id="PF14833"/>
    </source>
</evidence>
<protein>
    <submittedName>
        <fullName evidence="2">2-hydroxy-3-oxopropionate reductase (MmsB)</fullName>
        <ecNumber evidence="2">1.1.1.31</ecNumber>
    </submittedName>
</protein>